<dbReference type="Gene3D" id="3.40.1350.10">
    <property type="match status" value="1"/>
</dbReference>
<dbReference type="Proteomes" id="UP000030653">
    <property type="component" value="Unassembled WGS sequence"/>
</dbReference>
<dbReference type="InterPro" id="IPR036167">
    <property type="entry name" value="tRNA_intron_Endo_cat-like_sf"/>
</dbReference>
<proteinExistence type="inferred from homology"/>
<feature type="domain" description="tRNA-splicing endonuclease subunit Sen15" evidence="3">
    <location>
        <begin position="25"/>
        <end position="115"/>
    </location>
</feature>
<evidence type="ECO:0000313" key="4">
    <source>
        <dbReference type="EMBL" id="EJT98832.1"/>
    </source>
</evidence>
<comment type="similarity">
    <text evidence="1">Belongs to the SEN15 family.</text>
</comment>
<dbReference type="RefSeq" id="XP_040625730.1">
    <property type="nucleotide sequence ID" value="XM_040770615.1"/>
</dbReference>
<gene>
    <name evidence="4" type="ORF">DACRYDRAFT_118593</name>
</gene>
<evidence type="ECO:0000256" key="2">
    <source>
        <dbReference type="ARBA" id="ARBA00022694"/>
    </source>
</evidence>
<evidence type="ECO:0000259" key="3">
    <source>
        <dbReference type="Pfam" id="PF09631"/>
    </source>
</evidence>
<name>M5G502_DACPD</name>
<dbReference type="OrthoDB" id="10002170at2759"/>
<dbReference type="OMA" id="STDWIRT"/>
<keyword evidence="2" id="KW-0819">tRNA processing</keyword>
<dbReference type="InterPro" id="IPR011856">
    <property type="entry name" value="tRNA_endonuc-like_dom_sf"/>
</dbReference>
<dbReference type="AlphaFoldDB" id="M5G502"/>
<dbReference type="PANTHER" id="PTHR28582:SF1">
    <property type="entry name" value="TRNA-SPLICING ENDONUCLEASE SUBUNIT SEN15"/>
    <property type="match status" value="1"/>
</dbReference>
<protein>
    <recommendedName>
        <fullName evidence="3">tRNA-splicing endonuclease subunit Sen15 domain-containing protein</fullName>
    </recommendedName>
</protein>
<reference evidence="4 5" key="1">
    <citation type="journal article" date="2012" name="Science">
        <title>The Paleozoic origin of enzymatic lignin decomposition reconstructed from 31 fungal genomes.</title>
        <authorList>
            <person name="Floudas D."/>
            <person name="Binder M."/>
            <person name="Riley R."/>
            <person name="Barry K."/>
            <person name="Blanchette R.A."/>
            <person name="Henrissat B."/>
            <person name="Martinez A.T."/>
            <person name="Otillar R."/>
            <person name="Spatafora J.W."/>
            <person name="Yadav J.S."/>
            <person name="Aerts A."/>
            <person name="Benoit I."/>
            <person name="Boyd A."/>
            <person name="Carlson A."/>
            <person name="Copeland A."/>
            <person name="Coutinho P.M."/>
            <person name="de Vries R.P."/>
            <person name="Ferreira P."/>
            <person name="Findley K."/>
            <person name="Foster B."/>
            <person name="Gaskell J."/>
            <person name="Glotzer D."/>
            <person name="Gorecki P."/>
            <person name="Heitman J."/>
            <person name="Hesse C."/>
            <person name="Hori C."/>
            <person name="Igarashi K."/>
            <person name="Jurgens J.A."/>
            <person name="Kallen N."/>
            <person name="Kersten P."/>
            <person name="Kohler A."/>
            <person name="Kuees U."/>
            <person name="Kumar T.K.A."/>
            <person name="Kuo A."/>
            <person name="LaButti K."/>
            <person name="Larrondo L.F."/>
            <person name="Lindquist E."/>
            <person name="Ling A."/>
            <person name="Lombard V."/>
            <person name="Lucas S."/>
            <person name="Lundell T."/>
            <person name="Martin R."/>
            <person name="McLaughlin D.J."/>
            <person name="Morgenstern I."/>
            <person name="Morin E."/>
            <person name="Murat C."/>
            <person name="Nagy L.G."/>
            <person name="Nolan M."/>
            <person name="Ohm R.A."/>
            <person name="Patyshakuliyeva A."/>
            <person name="Rokas A."/>
            <person name="Ruiz-Duenas F.J."/>
            <person name="Sabat G."/>
            <person name="Salamov A."/>
            <person name="Samejima M."/>
            <person name="Schmutz J."/>
            <person name="Slot J.C."/>
            <person name="St John F."/>
            <person name="Stenlid J."/>
            <person name="Sun H."/>
            <person name="Sun S."/>
            <person name="Syed K."/>
            <person name="Tsang A."/>
            <person name="Wiebenga A."/>
            <person name="Young D."/>
            <person name="Pisabarro A."/>
            <person name="Eastwood D.C."/>
            <person name="Martin F."/>
            <person name="Cullen D."/>
            <person name="Grigoriev I.V."/>
            <person name="Hibbett D.S."/>
        </authorList>
    </citation>
    <scope>NUCLEOTIDE SEQUENCE [LARGE SCALE GENOMIC DNA]</scope>
    <source>
        <strain evidence="4 5">DJM-731 SS1</strain>
    </source>
</reference>
<sequence length="117" mass="12828">MLHSSLSPLQPFLQKYPSSAPSLIQAYSDLLFTQHWTELTLLDLPVGRVAISGHKPTEQGAKLVLPCSLDESLSLHWLSQVFAALGPQVPELYLGIVSPDSSIVYYKISKGIVKPPM</sequence>
<dbReference type="Pfam" id="PF09631">
    <property type="entry name" value="Sen15"/>
    <property type="match status" value="1"/>
</dbReference>
<evidence type="ECO:0000256" key="1">
    <source>
        <dbReference type="ARBA" id="ARBA00006091"/>
    </source>
</evidence>
<dbReference type="EMBL" id="JH795872">
    <property type="protein sequence ID" value="EJT98832.1"/>
    <property type="molecule type" value="Genomic_DNA"/>
</dbReference>
<keyword evidence="5" id="KW-1185">Reference proteome</keyword>
<dbReference type="InterPro" id="IPR018593">
    <property type="entry name" value="tRNA-endonuc_su_Sen15"/>
</dbReference>
<dbReference type="GeneID" id="63685677"/>
<dbReference type="SUPFAM" id="SSF53032">
    <property type="entry name" value="tRNA-intron endonuclease catalytic domain-like"/>
    <property type="match status" value="1"/>
</dbReference>
<dbReference type="HOGENOM" id="CLU_121521_0_0_1"/>
<dbReference type="GO" id="GO:0005634">
    <property type="term" value="C:nucleus"/>
    <property type="evidence" value="ECO:0007669"/>
    <property type="project" value="UniProtKB-ARBA"/>
</dbReference>
<dbReference type="GO" id="GO:0003676">
    <property type="term" value="F:nucleic acid binding"/>
    <property type="evidence" value="ECO:0007669"/>
    <property type="project" value="InterPro"/>
</dbReference>
<organism evidence="4 5">
    <name type="scientific">Dacryopinax primogenitus (strain DJM 731)</name>
    <name type="common">Brown rot fungus</name>
    <dbReference type="NCBI Taxonomy" id="1858805"/>
    <lineage>
        <taxon>Eukaryota</taxon>
        <taxon>Fungi</taxon>
        <taxon>Dikarya</taxon>
        <taxon>Basidiomycota</taxon>
        <taxon>Agaricomycotina</taxon>
        <taxon>Dacrymycetes</taxon>
        <taxon>Dacrymycetales</taxon>
        <taxon>Dacrymycetaceae</taxon>
        <taxon>Dacryopinax</taxon>
    </lineage>
</organism>
<dbReference type="GO" id="GO:0006388">
    <property type="term" value="P:tRNA splicing, via endonucleolytic cleavage and ligation"/>
    <property type="evidence" value="ECO:0007669"/>
    <property type="project" value="InterPro"/>
</dbReference>
<evidence type="ECO:0000313" key="5">
    <source>
        <dbReference type="Proteomes" id="UP000030653"/>
    </source>
</evidence>
<dbReference type="PANTHER" id="PTHR28582">
    <property type="entry name" value="TRNA-SPLICING ENDONUCLEASE SUBUNIT SEN15"/>
    <property type="match status" value="1"/>
</dbReference>
<accession>M5G502</accession>
<dbReference type="STRING" id="1858805.M5G502"/>